<proteinExistence type="predicted"/>
<comment type="caution">
    <text evidence="2">The sequence shown here is derived from an EMBL/GenBank/DDBJ whole genome shotgun (WGS) entry which is preliminary data.</text>
</comment>
<dbReference type="OrthoDB" id="8928810at2759"/>
<organism evidence="2 3">
    <name type="scientific">Perca fluviatilis</name>
    <name type="common">European perch</name>
    <dbReference type="NCBI Taxonomy" id="8168"/>
    <lineage>
        <taxon>Eukaryota</taxon>
        <taxon>Metazoa</taxon>
        <taxon>Chordata</taxon>
        <taxon>Craniata</taxon>
        <taxon>Vertebrata</taxon>
        <taxon>Euteleostomi</taxon>
        <taxon>Actinopterygii</taxon>
        <taxon>Neopterygii</taxon>
        <taxon>Teleostei</taxon>
        <taxon>Neoteleostei</taxon>
        <taxon>Acanthomorphata</taxon>
        <taxon>Eupercaria</taxon>
        <taxon>Perciformes</taxon>
        <taxon>Percoidei</taxon>
        <taxon>Percidae</taxon>
        <taxon>Percinae</taxon>
        <taxon>Perca</taxon>
    </lineage>
</organism>
<gene>
    <name evidence="2" type="ORF">PFLUV_G00013350</name>
</gene>
<dbReference type="EMBL" id="VHII01000001">
    <property type="protein sequence ID" value="KAF1395607.1"/>
    <property type="molecule type" value="Genomic_DNA"/>
</dbReference>
<evidence type="ECO:0000313" key="3">
    <source>
        <dbReference type="Proteomes" id="UP000465112"/>
    </source>
</evidence>
<sequence>MKRKGDIADFFVKRHKSGPDQAQADPTPETSSPGSSQPGASQASQCEHRQGPSLPPPDINNDWPDLWSAKQTEDFKSKNPWLGSKNKKLGCLVCSSMNSIGIDKEQGVSLSREWMNFEIQVSGQGSRTTSLSVLRNKVRKHALSKAHTQAVKVAEQQKEAAIENAVETMTESYMKETEAVFRTAYHLAKKNRPFSDHESLIELQELNGVCCM</sequence>
<dbReference type="PANTHER" id="PTHR46880">
    <property type="entry name" value="RAS-ASSOCIATING DOMAIN-CONTAINING PROTEIN"/>
    <property type="match status" value="1"/>
</dbReference>
<name>A0A6A5FSH0_PERFL</name>
<protein>
    <submittedName>
        <fullName evidence="2">Uncharacterized protein</fullName>
    </submittedName>
</protein>
<feature type="region of interest" description="Disordered" evidence="1">
    <location>
        <begin position="1"/>
        <end position="65"/>
    </location>
</feature>
<evidence type="ECO:0000256" key="1">
    <source>
        <dbReference type="SAM" id="MobiDB-lite"/>
    </source>
</evidence>
<dbReference type="PANTHER" id="PTHR46880:SF8">
    <property type="entry name" value="E3 SUMO-PROTEIN LIGASE KIAA1586"/>
    <property type="match status" value="1"/>
</dbReference>
<accession>A0A6A5FSH0</accession>
<dbReference type="AlphaFoldDB" id="A0A6A5FSH0"/>
<feature type="compositionally biased region" description="Low complexity" evidence="1">
    <location>
        <begin position="31"/>
        <end position="44"/>
    </location>
</feature>
<dbReference type="Proteomes" id="UP000465112">
    <property type="component" value="Chromosome 1"/>
</dbReference>
<reference evidence="2 3" key="1">
    <citation type="submission" date="2019-06" db="EMBL/GenBank/DDBJ databases">
        <title>A chromosome-scale genome assembly of the European perch, Perca fluviatilis.</title>
        <authorList>
            <person name="Roques C."/>
            <person name="Zahm M."/>
            <person name="Cabau C."/>
            <person name="Klopp C."/>
            <person name="Bouchez O."/>
            <person name="Donnadieu C."/>
            <person name="Kuhl H."/>
            <person name="Gislard M."/>
            <person name="Guendouz S."/>
            <person name="Journot L."/>
            <person name="Haffray P."/>
            <person name="Bestin A."/>
            <person name="Morvezen R."/>
            <person name="Feron R."/>
            <person name="Wen M."/>
            <person name="Jouanno E."/>
            <person name="Herpin A."/>
            <person name="Schartl M."/>
            <person name="Postlethwait J."/>
            <person name="Schaerlinger B."/>
            <person name="Chardard D."/>
            <person name="Lecocq T."/>
            <person name="Poncet C."/>
            <person name="Jaffrelo L."/>
            <person name="Lampietro C."/>
            <person name="Guiguen Y."/>
        </authorList>
    </citation>
    <scope>NUCLEOTIDE SEQUENCE [LARGE SCALE GENOMIC DNA]</scope>
    <source>
        <tissue evidence="2">Blood</tissue>
    </source>
</reference>
<keyword evidence="3" id="KW-1185">Reference proteome</keyword>
<evidence type="ECO:0000313" key="2">
    <source>
        <dbReference type="EMBL" id="KAF1395607.1"/>
    </source>
</evidence>